<dbReference type="HAMAP" id="MF_00171">
    <property type="entry name" value="TruA"/>
    <property type="match status" value="1"/>
</dbReference>
<evidence type="ECO:0000256" key="2">
    <source>
        <dbReference type="ARBA" id="ARBA00022694"/>
    </source>
</evidence>
<reference evidence="5" key="1">
    <citation type="submission" date="2014-06" db="EMBL/GenBank/DDBJ databases">
        <title>Key roles for freshwater Actinobacteria revealed by deep metagenomic sequencing.</title>
        <authorList>
            <person name="Ghai R."/>
            <person name="Mizuno C.M."/>
            <person name="Picazo A."/>
            <person name="Camacho A."/>
            <person name="Rodriguez-Valera F."/>
        </authorList>
    </citation>
    <scope>NUCLEOTIDE SEQUENCE</scope>
</reference>
<dbReference type="SUPFAM" id="SSF55120">
    <property type="entry name" value="Pseudouridine synthase"/>
    <property type="match status" value="1"/>
</dbReference>
<evidence type="ECO:0000259" key="4">
    <source>
        <dbReference type="Pfam" id="PF01416"/>
    </source>
</evidence>
<feature type="domain" description="Pseudouridine synthase I TruA alpha/beta" evidence="4">
    <location>
        <begin position="21"/>
        <end position="115"/>
    </location>
</feature>
<dbReference type="InterPro" id="IPR020094">
    <property type="entry name" value="TruA/RsuA/RluB/E/F_N"/>
</dbReference>
<dbReference type="GO" id="GO:0003723">
    <property type="term" value="F:RNA binding"/>
    <property type="evidence" value="ECO:0007669"/>
    <property type="project" value="InterPro"/>
</dbReference>
<evidence type="ECO:0000256" key="3">
    <source>
        <dbReference type="ARBA" id="ARBA00023235"/>
    </source>
</evidence>
<dbReference type="GO" id="GO:0009982">
    <property type="term" value="F:pseudouridine synthase activity"/>
    <property type="evidence" value="ECO:0007669"/>
    <property type="project" value="InterPro"/>
</dbReference>
<dbReference type="NCBIfam" id="TIGR00071">
    <property type="entry name" value="hisT_truA"/>
    <property type="match status" value="1"/>
</dbReference>
<dbReference type="Pfam" id="PF01416">
    <property type="entry name" value="PseudoU_synth_1"/>
    <property type="match status" value="2"/>
</dbReference>
<protein>
    <recommendedName>
        <fullName evidence="4">Pseudouridine synthase I TruA alpha/beta domain-containing protein</fullName>
    </recommendedName>
</protein>
<gene>
    <name evidence="5" type="ORF">GM51_11525</name>
</gene>
<comment type="caution">
    <text evidence="5">The sequence shown here is derived from an EMBL/GenBank/DDBJ whole genome shotgun (WGS) entry which is preliminary data.</text>
</comment>
<evidence type="ECO:0000313" key="5">
    <source>
        <dbReference type="EMBL" id="KGA16870.1"/>
    </source>
</evidence>
<dbReference type="PANTHER" id="PTHR11142">
    <property type="entry name" value="PSEUDOURIDYLATE SYNTHASE"/>
    <property type="match status" value="1"/>
</dbReference>
<proteinExistence type="inferred from homology"/>
<dbReference type="CDD" id="cd02570">
    <property type="entry name" value="PseudoU_synth_EcTruA"/>
    <property type="match status" value="1"/>
</dbReference>
<dbReference type="PIRSF" id="PIRSF001430">
    <property type="entry name" value="tRNA_psdUrid_synth"/>
    <property type="match status" value="1"/>
</dbReference>
<accession>A0A094PYH4</accession>
<dbReference type="PANTHER" id="PTHR11142:SF0">
    <property type="entry name" value="TRNA PSEUDOURIDINE SYNTHASE-LIKE 1"/>
    <property type="match status" value="1"/>
</dbReference>
<dbReference type="Gene3D" id="3.30.70.660">
    <property type="entry name" value="Pseudouridine synthase I, catalytic domain, C-terminal subdomain"/>
    <property type="match status" value="1"/>
</dbReference>
<comment type="similarity">
    <text evidence="1">Belongs to the tRNA pseudouridine synthase TruA family.</text>
</comment>
<dbReference type="FunFam" id="3.30.70.580:FF:000001">
    <property type="entry name" value="tRNA pseudouridine synthase A"/>
    <property type="match status" value="1"/>
</dbReference>
<dbReference type="InterPro" id="IPR020095">
    <property type="entry name" value="PsdUridine_synth_TruA_C"/>
</dbReference>
<keyword evidence="3" id="KW-0413">Isomerase</keyword>
<organism evidence="5">
    <name type="scientific">freshwater metagenome</name>
    <dbReference type="NCBI Taxonomy" id="449393"/>
    <lineage>
        <taxon>unclassified sequences</taxon>
        <taxon>metagenomes</taxon>
        <taxon>ecological metagenomes</taxon>
    </lineage>
</organism>
<evidence type="ECO:0000256" key="1">
    <source>
        <dbReference type="ARBA" id="ARBA00009375"/>
    </source>
</evidence>
<dbReference type="InterPro" id="IPR020103">
    <property type="entry name" value="PsdUridine_synth_cat_dom_sf"/>
</dbReference>
<feature type="domain" description="Pseudouridine synthase I TruA alpha/beta" evidence="4">
    <location>
        <begin position="156"/>
        <end position="257"/>
    </location>
</feature>
<dbReference type="GO" id="GO:0031119">
    <property type="term" value="P:tRNA pseudouridine synthesis"/>
    <property type="evidence" value="ECO:0007669"/>
    <property type="project" value="TreeGrafter"/>
</dbReference>
<name>A0A094PYH4_9ZZZZ</name>
<dbReference type="Gene3D" id="3.30.70.580">
    <property type="entry name" value="Pseudouridine synthase I, catalytic domain, N-terminal subdomain"/>
    <property type="match status" value="1"/>
</dbReference>
<dbReference type="AlphaFoldDB" id="A0A094PYH4"/>
<dbReference type="InterPro" id="IPR020097">
    <property type="entry name" value="PsdUridine_synth_TruA_a/b_dom"/>
</dbReference>
<sequence length="257" mass="28808">MSEPTVFLASGFCRLRIDLTYDGTNYAGWAPQPDQRTIEGELTSAISKLAGVQVEPVVAGRTDAGVHATAQVMHVDVPKAADDIPNWVFRLNRILDPDIRILKVSVAADDFHARFSAIEREYQYRLADNNQIVLPLERYNTATWFRALDVDRLNEASSLLLGEHDFVAFCKFREDQKTVRTLRKFNWSRLDSGILTADVAANAFCYSMVRNLVGAAVAVGEGRFEKEWAQAILDNKERVSDSYVFPANGLTLVKVSY</sequence>
<dbReference type="EMBL" id="JNSL01000073">
    <property type="protein sequence ID" value="KGA16870.1"/>
    <property type="molecule type" value="Genomic_DNA"/>
</dbReference>
<dbReference type="InterPro" id="IPR001406">
    <property type="entry name" value="PsdUridine_synth_TruA"/>
</dbReference>
<keyword evidence="2" id="KW-0819">tRNA processing</keyword>